<protein>
    <recommendedName>
        <fullName evidence="2">DUF3849 domain-containing protein</fullName>
    </recommendedName>
</protein>
<dbReference type="RefSeq" id="WP_074963482.1">
    <property type="nucleotide sequence ID" value="NZ_FOKQ01000074.1"/>
</dbReference>
<name>A0A1I1RVG3_RUMAL</name>
<evidence type="ECO:0000259" key="2">
    <source>
        <dbReference type="Pfam" id="PF12960"/>
    </source>
</evidence>
<organism evidence="3 4">
    <name type="scientific">Ruminococcus albus</name>
    <dbReference type="NCBI Taxonomy" id="1264"/>
    <lineage>
        <taxon>Bacteria</taxon>
        <taxon>Bacillati</taxon>
        <taxon>Bacillota</taxon>
        <taxon>Clostridia</taxon>
        <taxon>Eubacteriales</taxon>
        <taxon>Oscillospiraceae</taxon>
        <taxon>Ruminococcus</taxon>
    </lineage>
</organism>
<feature type="domain" description="DUF3849" evidence="2">
    <location>
        <begin position="89"/>
        <end position="183"/>
    </location>
</feature>
<accession>A0A1I1RVG3</accession>
<evidence type="ECO:0000313" key="4">
    <source>
        <dbReference type="Proteomes" id="UP000182192"/>
    </source>
</evidence>
<dbReference type="Pfam" id="PF12960">
    <property type="entry name" value="DUF3849"/>
    <property type="match status" value="1"/>
</dbReference>
<gene>
    <name evidence="3" type="ORF">SAMN02910406_03780</name>
</gene>
<evidence type="ECO:0000313" key="3">
    <source>
        <dbReference type="EMBL" id="SFD38087.1"/>
    </source>
</evidence>
<feature type="region of interest" description="Disordered" evidence="1">
    <location>
        <begin position="196"/>
        <end position="215"/>
    </location>
</feature>
<dbReference type="AlphaFoldDB" id="A0A1I1RVG3"/>
<dbReference type="InterPro" id="IPR024383">
    <property type="entry name" value="DUF3849"/>
</dbReference>
<dbReference type="Proteomes" id="UP000182192">
    <property type="component" value="Unassembled WGS sequence"/>
</dbReference>
<reference evidence="3 4" key="1">
    <citation type="submission" date="2016-10" db="EMBL/GenBank/DDBJ databases">
        <authorList>
            <person name="de Groot N.N."/>
        </authorList>
    </citation>
    <scope>NUCLEOTIDE SEQUENCE [LARGE SCALE GENOMIC DNA]</scope>
    <source>
        <strain evidence="3 4">AR67</strain>
    </source>
</reference>
<sequence>MTDDALYTDKSGRLYELKKQFYHTAVLQSMTEHTYLIASKPYITNDGCIEWRNAIVSTNYLNAVKSAKEKDIMYESIENRISLKNTASDIDKEISASMHELYHYDLDGAYDKLSLNHSDFDIAQAVALTIHGKSWDGRFSDLNKAWADNFIQAYDVKIEEYRDFFGCDTHPSVLDGFTDVVRMRIANRSIDQTQDIDNDYDQSYEQSESMGYGRR</sequence>
<dbReference type="EMBL" id="FOKQ01000074">
    <property type="protein sequence ID" value="SFD38087.1"/>
    <property type="molecule type" value="Genomic_DNA"/>
</dbReference>
<evidence type="ECO:0000256" key="1">
    <source>
        <dbReference type="SAM" id="MobiDB-lite"/>
    </source>
</evidence>
<proteinExistence type="predicted"/>
<dbReference type="eggNOG" id="ENOG5032638">
    <property type="taxonomic scope" value="Bacteria"/>
</dbReference>